<dbReference type="Gene3D" id="3.40.50.300">
    <property type="entry name" value="P-loop containing nucleotide triphosphate hydrolases"/>
    <property type="match status" value="1"/>
</dbReference>
<dbReference type="InterPro" id="IPR027417">
    <property type="entry name" value="P-loop_NTPase"/>
</dbReference>
<dbReference type="GO" id="GO:0006075">
    <property type="term" value="P:(1-&gt;3)-beta-D-glucan biosynthetic process"/>
    <property type="evidence" value="ECO:0007669"/>
    <property type="project" value="InterPro"/>
</dbReference>
<dbReference type="InterPro" id="IPR036266">
    <property type="entry name" value="SecA_Wing/Scaffold_sf"/>
</dbReference>
<dbReference type="GO" id="GO:0000148">
    <property type="term" value="C:1,3-beta-D-glucan synthase complex"/>
    <property type="evidence" value="ECO:0007669"/>
    <property type="project" value="InterPro"/>
</dbReference>
<dbReference type="Pfam" id="PF02364">
    <property type="entry name" value="Glucan_synthase"/>
    <property type="match status" value="1"/>
</dbReference>
<dbReference type="InterPro" id="IPR044722">
    <property type="entry name" value="SecA_SF2_C"/>
</dbReference>
<dbReference type="PANTHER" id="PTHR12741">
    <property type="entry name" value="LYST-INTERACTING PROTEIN LIP5 DOPAMINE RESPONSIVE PROTEIN DRG-1"/>
    <property type="match status" value="1"/>
</dbReference>
<protein>
    <recommendedName>
        <fullName evidence="2">SecA family profile domain-containing protein</fullName>
    </recommendedName>
</protein>
<keyword evidence="1" id="KW-0472">Membrane</keyword>
<keyword evidence="1" id="KW-0812">Transmembrane</keyword>
<evidence type="ECO:0000259" key="2">
    <source>
        <dbReference type="PROSITE" id="PS51196"/>
    </source>
</evidence>
<dbReference type="STRING" id="3818.A0A444X1F2"/>
<dbReference type="GO" id="GO:0017038">
    <property type="term" value="P:protein import"/>
    <property type="evidence" value="ECO:0007669"/>
    <property type="project" value="InterPro"/>
</dbReference>
<name>A0A444X1F2_ARAHY</name>
<dbReference type="InterPro" id="IPR014018">
    <property type="entry name" value="SecA_motor_DEAD"/>
</dbReference>
<gene>
    <name evidence="3" type="ORF">Ahy_B10g102106</name>
</gene>
<dbReference type="InterPro" id="IPR058851">
    <property type="entry name" value="CALS1_helical"/>
</dbReference>
<dbReference type="PANTHER" id="PTHR12741:SF16">
    <property type="entry name" value="CALLOSE SYNTHASE 7"/>
    <property type="match status" value="1"/>
</dbReference>
<dbReference type="SUPFAM" id="SSF52540">
    <property type="entry name" value="P-loop containing nucleoside triphosphate hydrolases"/>
    <property type="match status" value="1"/>
</dbReference>
<evidence type="ECO:0000313" key="4">
    <source>
        <dbReference type="Proteomes" id="UP000289738"/>
    </source>
</evidence>
<feature type="domain" description="SecA family profile" evidence="2">
    <location>
        <begin position="1"/>
        <end position="314"/>
    </location>
</feature>
<dbReference type="SUPFAM" id="SSF81886">
    <property type="entry name" value="Helical scaffold and wing domains of SecA"/>
    <property type="match status" value="1"/>
</dbReference>
<dbReference type="Gene3D" id="1.10.3060.10">
    <property type="entry name" value="Helical scaffold and wing domains of SecA"/>
    <property type="match status" value="1"/>
</dbReference>
<dbReference type="AlphaFoldDB" id="A0A444X1F2"/>
<keyword evidence="1" id="KW-1133">Transmembrane helix</keyword>
<dbReference type="GO" id="GO:0003843">
    <property type="term" value="F:1,3-beta-D-glucan synthase activity"/>
    <property type="evidence" value="ECO:0007669"/>
    <property type="project" value="InterPro"/>
</dbReference>
<dbReference type="EMBL" id="SDMP01000020">
    <property type="protein sequence ID" value="RYQ83422.1"/>
    <property type="molecule type" value="Genomic_DNA"/>
</dbReference>
<accession>A0A444X1F2</accession>
<dbReference type="Pfam" id="PF21090">
    <property type="entry name" value="P-loop_SecA"/>
    <property type="match status" value="1"/>
</dbReference>
<evidence type="ECO:0000256" key="1">
    <source>
        <dbReference type="SAM" id="Phobius"/>
    </source>
</evidence>
<comment type="caution">
    <text evidence="3">The sequence shown here is derived from an EMBL/GenBank/DDBJ whole genome shotgun (WGS) entry which is preliminary data.</text>
</comment>
<dbReference type="PROSITE" id="PS51196">
    <property type="entry name" value="SECA_MOTOR_DEAD"/>
    <property type="match status" value="1"/>
</dbReference>
<dbReference type="Proteomes" id="UP000289738">
    <property type="component" value="Chromosome B10"/>
</dbReference>
<organism evidence="3 4">
    <name type="scientific">Arachis hypogaea</name>
    <name type="common">Peanut</name>
    <dbReference type="NCBI Taxonomy" id="3818"/>
    <lineage>
        <taxon>Eukaryota</taxon>
        <taxon>Viridiplantae</taxon>
        <taxon>Streptophyta</taxon>
        <taxon>Embryophyta</taxon>
        <taxon>Tracheophyta</taxon>
        <taxon>Spermatophyta</taxon>
        <taxon>Magnoliopsida</taxon>
        <taxon>eudicotyledons</taxon>
        <taxon>Gunneridae</taxon>
        <taxon>Pentapetalae</taxon>
        <taxon>rosids</taxon>
        <taxon>fabids</taxon>
        <taxon>Fabales</taxon>
        <taxon>Fabaceae</taxon>
        <taxon>Papilionoideae</taxon>
        <taxon>50 kb inversion clade</taxon>
        <taxon>dalbergioids sensu lato</taxon>
        <taxon>Dalbergieae</taxon>
        <taxon>Pterocarpus clade</taxon>
        <taxon>Arachis</taxon>
    </lineage>
</organism>
<feature type="transmembrane region" description="Helical" evidence="1">
    <location>
        <begin position="236"/>
        <end position="253"/>
    </location>
</feature>
<dbReference type="InterPro" id="IPR003440">
    <property type="entry name" value="Glyco_trans_48_dom"/>
</dbReference>
<dbReference type="GO" id="GO:0005886">
    <property type="term" value="C:plasma membrane"/>
    <property type="evidence" value="ECO:0007669"/>
    <property type="project" value="TreeGrafter"/>
</dbReference>
<dbReference type="Pfam" id="PF25968">
    <property type="entry name" value="CALS1"/>
    <property type="match status" value="1"/>
</dbReference>
<evidence type="ECO:0000313" key="3">
    <source>
        <dbReference type="EMBL" id="RYQ83422.1"/>
    </source>
</evidence>
<reference evidence="3 4" key="1">
    <citation type="submission" date="2019-01" db="EMBL/GenBank/DDBJ databases">
        <title>Sequencing of cultivated peanut Arachis hypogaea provides insights into genome evolution and oil improvement.</title>
        <authorList>
            <person name="Chen X."/>
        </authorList>
    </citation>
    <scope>NUCLEOTIDE SEQUENCE [LARGE SCALE GENOMIC DNA]</scope>
    <source>
        <strain evidence="4">cv. Fuhuasheng</strain>
        <tissue evidence="3">Leaves</tissue>
    </source>
</reference>
<proteinExistence type="predicted"/>
<sequence>MECWSSKGQKVVPVFYGVDPSEAAAAFAYRGPLKEVACLPGFVTYISSLNVSYMYSAVVECYETLKDIIYNLLQDEEDKMSSMYCDRFVSHICDKVEWSIQEHTFVKEFKMSGLPSLSEKLEKFLTLFVTLSSQNISVSYIDPLTVKESAINVPQNLDARRRITFFANSLFMNMLKAPKVRNILSFNILTPYYKEDVRYSIEELNKENEDGISILFYLRKIYLEWIIPRAAAYRKLLLMCILVVAAGGLHVVGTERHKSQRIDNQLRGRSGRQGDPGGSRFFLSLEDNIFRIFGRDQIQLFEYDEVLNSQRDRVYTERRRALESENLQSLLIEYAKLTMDDIIEPA</sequence>
<keyword evidence="4" id="KW-1185">Reference proteome</keyword>